<dbReference type="Pfam" id="PF01119">
    <property type="entry name" value="DNA_mis_repair"/>
    <property type="match status" value="1"/>
</dbReference>
<dbReference type="FunFam" id="3.30.565.10:FF:000003">
    <property type="entry name" value="DNA mismatch repair endonuclease MutL"/>
    <property type="match status" value="1"/>
</dbReference>
<dbReference type="SUPFAM" id="SSF55874">
    <property type="entry name" value="ATPase domain of HSP90 chaperone/DNA topoisomerase II/histidine kinase"/>
    <property type="match status" value="1"/>
</dbReference>
<dbReference type="HAMAP" id="MF_00149">
    <property type="entry name" value="DNA_mis_repair"/>
    <property type="match status" value="1"/>
</dbReference>
<dbReference type="EMBL" id="CP036150">
    <property type="protein sequence ID" value="QEN08059.1"/>
    <property type="molecule type" value="Genomic_DNA"/>
</dbReference>
<comment type="similarity">
    <text evidence="1 5">Belongs to the DNA mismatch repair MutL/HexB family.</text>
</comment>
<dbReference type="Gene3D" id="3.30.1540.20">
    <property type="entry name" value="MutL, C-terminal domain, dimerisation subdomain"/>
    <property type="match status" value="1"/>
</dbReference>
<protein>
    <recommendedName>
        <fullName evidence="2 5">DNA mismatch repair protein MutL</fullName>
    </recommendedName>
</protein>
<keyword evidence="10" id="KW-1185">Reference proteome</keyword>
<keyword evidence="9" id="KW-0378">Hydrolase</keyword>
<dbReference type="InterPro" id="IPR037198">
    <property type="entry name" value="MutL_C_sf"/>
</dbReference>
<dbReference type="CDD" id="cd16926">
    <property type="entry name" value="HATPase_MutL-MLH-PMS-like"/>
    <property type="match status" value="1"/>
</dbReference>
<dbReference type="GO" id="GO:0005524">
    <property type="term" value="F:ATP binding"/>
    <property type="evidence" value="ECO:0007669"/>
    <property type="project" value="InterPro"/>
</dbReference>
<dbReference type="Gene3D" id="3.30.1370.100">
    <property type="entry name" value="MutL, C-terminal domain, regulatory subdomain"/>
    <property type="match status" value="1"/>
</dbReference>
<dbReference type="PANTHER" id="PTHR10073:SF12">
    <property type="entry name" value="DNA MISMATCH REPAIR PROTEIN MLH1"/>
    <property type="match status" value="1"/>
</dbReference>
<feature type="compositionally biased region" description="Basic and acidic residues" evidence="6">
    <location>
        <begin position="395"/>
        <end position="404"/>
    </location>
</feature>
<dbReference type="InterPro" id="IPR013507">
    <property type="entry name" value="DNA_mismatch_S5_2-like"/>
</dbReference>
<dbReference type="PANTHER" id="PTHR10073">
    <property type="entry name" value="DNA MISMATCH REPAIR PROTEIN MLH, PMS, MUTL"/>
    <property type="match status" value="1"/>
</dbReference>
<dbReference type="GO" id="GO:0016887">
    <property type="term" value="F:ATP hydrolysis activity"/>
    <property type="evidence" value="ECO:0007669"/>
    <property type="project" value="InterPro"/>
</dbReference>
<name>A0A5C1QLG3_9SPIO</name>
<evidence type="ECO:0000256" key="6">
    <source>
        <dbReference type="SAM" id="MobiDB-lite"/>
    </source>
</evidence>
<evidence type="ECO:0000256" key="2">
    <source>
        <dbReference type="ARBA" id="ARBA00021975"/>
    </source>
</evidence>
<dbReference type="GO" id="GO:0030983">
    <property type="term" value="F:mismatched DNA binding"/>
    <property type="evidence" value="ECO:0007669"/>
    <property type="project" value="InterPro"/>
</dbReference>
<dbReference type="Gene3D" id="3.30.565.10">
    <property type="entry name" value="Histidine kinase-like ATPase, C-terminal domain"/>
    <property type="match status" value="1"/>
</dbReference>
<evidence type="ECO:0000259" key="8">
    <source>
        <dbReference type="SMART" id="SM01340"/>
    </source>
</evidence>
<evidence type="ECO:0000256" key="3">
    <source>
        <dbReference type="ARBA" id="ARBA00022763"/>
    </source>
</evidence>
<dbReference type="Pfam" id="PF13589">
    <property type="entry name" value="HATPase_c_3"/>
    <property type="match status" value="1"/>
</dbReference>
<sequence length="598" mass="67330">MNSQVKVLKESVARKIAAGEVIDRPNSIVRELMDNAIDAGSSRIELSLEGGGIDRIRLVDNGLGMSREDLKLCCLPHATSKIMTEDDLMTIRSLGFRGEALSSIAASSRLEITTSRDAESWRLSILDGKITEPMPWRGDKGTIVDAQDLFYSIPARRKFLKNPGSEGTLCRKTFLEKSLPFPDIHFQLTMNQKIRTVLPPSSLRDRVSSAFGDACPAGMMDERSTEMEGAKIRIIAGRPEWNRSDRRYMQVYANNRRIDEYAFIQAMQYGYDELLPGGVFPVCFAFLDVDPALVDFNIHPAKREARFRNQGALHHELVNLIKDFLREFRPVFQGSTLPEASQQELAGHPQPNNSVAKAKTEWPTSHQSYPATPEAQTRRFTELVRETAPLRSHLHPKETDHKPTYQDSPLTASEPIGEGEIRYMGQIMGVFLLAELGDSLFIVDQHAAHEKMLFEKYKTELPPRQDLLIPFEFEASQEEIRFMEAHRGLFESLGISFGPGQAGMWEITSLPRAALNMEQAIADFLKCRKGSPAELQKELYATMSCRNAIKEGDPIDPGAAETLLRNALTLENPRCPHGRLLWFRLSRDELYGLVGRLV</sequence>
<keyword evidence="3 5" id="KW-0227">DNA damage</keyword>
<evidence type="ECO:0000256" key="5">
    <source>
        <dbReference type="HAMAP-Rule" id="MF_00149"/>
    </source>
</evidence>
<keyword evidence="4 5" id="KW-0234">DNA repair</keyword>
<dbReference type="Pfam" id="PF08676">
    <property type="entry name" value="MutL_C"/>
    <property type="match status" value="1"/>
</dbReference>
<dbReference type="InterPro" id="IPR036890">
    <property type="entry name" value="HATPase_C_sf"/>
</dbReference>
<dbReference type="SUPFAM" id="SSF54211">
    <property type="entry name" value="Ribosomal protein S5 domain 2-like"/>
    <property type="match status" value="1"/>
</dbReference>
<evidence type="ECO:0000259" key="7">
    <source>
        <dbReference type="SMART" id="SM00853"/>
    </source>
</evidence>
<feature type="region of interest" description="Disordered" evidence="6">
    <location>
        <begin position="389"/>
        <end position="413"/>
    </location>
</feature>
<gene>
    <name evidence="5 9" type="primary">mutL</name>
    <name evidence="9" type="ORF">EXM22_08695</name>
</gene>
<proteinExistence type="inferred from homology"/>
<organism evidence="9 10">
    <name type="scientific">Oceanispirochaeta crateris</name>
    <dbReference type="NCBI Taxonomy" id="2518645"/>
    <lineage>
        <taxon>Bacteria</taxon>
        <taxon>Pseudomonadati</taxon>
        <taxon>Spirochaetota</taxon>
        <taxon>Spirochaetia</taxon>
        <taxon>Spirochaetales</taxon>
        <taxon>Spirochaetaceae</taxon>
        <taxon>Oceanispirochaeta</taxon>
    </lineage>
</organism>
<dbReference type="GO" id="GO:0032300">
    <property type="term" value="C:mismatch repair complex"/>
    <property type="evidence" value="ECO:0007669"/>
    <property type="project" value="InterPro"/>
</dbReference>
<comment type="function">
    <text evidence="5">This protein is involved in the repair of mismatches in DNA. It is required for dam-dependent methyl-directed DNA mismatch repair. May act as a 'molecular matchmaker', a protein that promotes the formation of a stable complex between two or more DNA-binding proteins in an ATP-dependent manner without itself being part of a final effector complex.</text>
</comment>
<feature type="domain" description="MutL C-terminal dimerisation" evidence="7">
    <location>
        <begin position="423"/>
        <end position="555"/>
    </location>
</feature>
<feature type="region of interest" description="Disordered" evidence="6">
    <location>
        <begin position="341"/>
        <end position="377"/>
    </location>
</feature>
<evidence type="ECO:0000313" key="9">
    <source>
        <dbReference type="EMBL" id="QEN08059.1"/>
    </source>
</evidence>
<reference evidence="9 10" key="1">
    <citation type="submission" date="2019-02" db="EMBL/GenBank/DDBJ databases">
        <title>Complete Genome Sequence and Methylome Analysis of free living Spirochaetas.</title>
        <authorList>
            <person name="Fomenkov A."/>
            <person name="Dubinina G."/>
            <person name="Leshcheva N."/>
            <person name="Mikheeva N."/>
            <person name="Grabovich M."/>
            <person name="Vincze T."/>
            <person name="Roberts R.J."/>
        </authorList>
    </citation>
    <scope>NUCLEOTIDE SEQUENCE [LARGE SCALE GENOMIC DNA]</scope>
    <source>
        <strain evidence="9 10">K2</strain>
    </source>
</reference>
<dbReference type="InterPro" id="IPR002099">
    <property type="entry name" value="MutL/Mlh/PMS"/>
</dbReference>
<dbReference type="GO" id="GO:0006298">
    <property type="term" value="P:mismatch repair"/>
    <property type="evidence" value="ECO:0007669"/>
    <property type="project" value="UniProtKB-UniRule"/>
</dbReference>
<accession>A0A5C1QLG3</accession>
<evidence type="ECO:0000313" key="10">
    <source>
        <dbReference type="Proteomes" id="UP000324209"/>
    </source>
</evidence>
<dbReference type="NCBIfam" id="TIGR00585">
    <property type="entry name" value="mutl"/>
    <property type="match status" value="1"/>
</dbReference>
<evidence type="ECO:0000256" key="1">
    <source>
        <dbReference type="ARBA" id="ARBA00006082"/>
    </source>
</evidence>
<keyword evidence="9" id="KW-0540">Nuclease</keyword>
<evidence type="ECO:0000256" key="4">
    <source>
        <dbReference type="ARBA" id="ARBA00023204"/>
    </source>
</evidence>
<dbReference type="InterPro" id="IPR042120">
    <property type="entry name" value="MutL_C_dimsub"/>
</dbReference>
<dbReference type="InterPro" id="IPR042121">
    <property type="entry name" value="MutL_C_regsub"/>
</dbReference>
<dbReference type="InterPro" id="IPR020667">
    <property type="entry name" value="DNA_mismatch_repair_MutL"/>
</dbReference>
<dbReference type="OrthoDB" id="9763467at2"/>
<dbReference type="InterPro" id="IPR020568">
    <property type="entry name" value="Ribosomal_Su5_D2-typ_SF"/>
</dbReference>
<feature type="domain" description="DNA mismatch repair protein S5" evidence="8">
    <location>
        <begin position="207"/>
        <end position="326"/>
    </location>
</feature>
<dbReference type="KEGG" id="ock:EXM22_08695"/>
<dbReference type="GO" id="GO:0140664">
    <property type="term" value="F:ATP-dependent DNA damage sensor activity"/>
    <property type="evidence" value="ECO:0007669"/>
    <property type="project" value="InterPro"/>
</dbReference>
<dbReference type="Proteomes" id="UP000324209">
    <property type="component" value="Chromosome"/>
</dbReference>
<dbReference type="RefSeq" id="WP_149486139.1">
    <property type="nucleotide sequence ID" value="NZ_CP036150.1"/>
</dbReference>
<dbReference type="CDD" id="cd00782">
    <property type="entry name" value="MutL_Trans"/>
    <property type="match status" value="1"/>
</dbReference>
<dbReference type="InterPro" id="IPR014790">
    <property type="entry name" value="MutL_C"/>
</dbReference>
<dbReference type="PROSITE" id="PS00058">
    <property type="entry name" value="DNA_MISMATCH_REPAIR_1"/>
    <property type="match status" value="1"/>
</dbReference>
<dbReference type="GO" id="GO:0004519">
    <property type="term" value="F:endonuclease activity"/>
    <property type="evidence" value="ECO:0007669"/>
    <property type="project" value="UniProtKB-KW"/>
</dbReference>
<dbReference type="SMART" id="SM00853">
    <property type="entry name" value="MutL_C"/>
    <property type="match status" value="1"/>
</dbReference>
<keyword evidence="9" id="KW-0255">Endonuclease</keyword>
<dbReference type="AlphaFoldDB" id="A0A5C1QLG3"/>
<feature type="compositionally biased region" description="Polar residues" evidence="6">
    <location>
        <begin position="341"/>
        <end position="355"/>
    </location>
</feature>
<dbReference type="SUPFAM" id="SSF118116">
    <property type="entry name" value="DNA mismatch repair protein MutL"/>
    <property type="match status" value="1"/>
</dbReference>
<dbReference type="InterPro" id="IPR014721">
    <property type="entry name" value="Ribsml_uS5_D2-typ_fold_subgr"/>
</dbReference>
<dbReference type="SMART" id="SM01340">
    <property type="entry name" value="DNA_mis_repair"/>
    <property type="match status" value="1"/>
</dbReference>
<dbReference type="Gene3D" id="3.30.230.10">
    <property type="match status" value="1"/>
</dbReference>
<dbReference type="InterPro" id="IPR038973">
    <property type="entry name" value="MutL/Mlh/Pms-like"/>
</dbReference>
<dbReference type="InterPro" id="IPR014762">
    <property type="entry name" value="DNA_mismatch_repair_CS"/>
</dbReference>